<feature type="compositionally biased region" description="Basic residues" evidence="1">
    <location>
        <begin position="361"/>
        <end position="372"/>
    </location>
</feature>
<name>A0A6C0IQF4_9ZZZZ</name>
<organism evidence="2">
    <name type="scientific">viral metagenome</name>
    <dbReference type="NCBI Taxonomy" id="1070528"/>
    <lineage>
        <taxon>unclassified sequences</taxon>
        <taxon>metagenomes</taxon>
        <taxon>organismal metagenomes</taxon>
    </lineage>
</organism>
<feature type="compositionally biased region" description="Basic residues" evidence="1">
    <location>
        <begin position="446"/>
        <end position="486"/>
    </location>
</feature>
<proteinExistence type="predicted"/>
<feature type="compositionally biased region" description="Basic and acidic residues" evidence="1">
    <location>
        <begin position="350"/>
        <end position="360"/>
    </location>
</feature>
<sequence>MDKLGTKFDTITSKNGIKYDLFRLDKDTGVDKYLEGKKFKWNDNVIHSAWNKLGEEVMRMMKAQVPDSKITEKNYQQWVDVVEDVFKEYKCDPNVKDALCNYIDKKPILIPNYQFSDDNDEHQYIKIQHAKSKDNPLLNAKKRLTEREKRLDMLKKMGITPPPPQAPVEKKPSVLELDLKEFWEKLQSKGKRKDFTYGEMIELVKTYDSLVSKHGNFEDFHTYDKVYSQLLVDTGRARDTVKHNKKRGKQILDTITEIKKRMEDIEWMHAFINDKKNAKFYYKTMGRFKEGKGGKIHYYQDEPDDSESNKNLVDREWSQRMRADIKILKMALDADIELIKYNLNLTNDPGNKEKLHEKRPPKFVPPAKKKAPSKQVVLGDGSGAMSVGATSQAKPSSDYEPDELLKYGWKKLEHPKHQGKYVYSKNIKIWAHDKNSVLKYLEVERAKKKGGKKSRRKRKKKTRKKKGGKRKKTKKRKMRKKKKTRR</sequence>
<evidence type="ECO:0000313" key="2">
    <source>
        <dbReference type="EMBL" id="QHT95029.1"/>
    </source>
</evidence>
<dbReference type="EMBL" id="MN740233">
    <property type="protein sequence ID" value="QHT95029.1"/>
    <property type="molecule type" value="Genomic_DNA"/>
</dbReference>
<protein>
    <submittedName>
        <fullName evidence="2">Uncharacterized protein</fullName>
    </submittedName>
</protein>
<evidence type="ECO:0000256" key="1">
    <source>
        <dbReference type="SAM" id="MobiDB-lite"/>
    </source>
</evidence>
<feature type="region of interest" description="Disordered" evidence="1">
    <location>
        <begin position="349"/>
        <end position="400"/>
    </location>
</feature>
<accession>A0A6C0IQF4</accession>
<feature type="region of interest" description="Disordered" evidence="1">
    <location>
        <begin position="440"/>
        <end position="486"/>
    </location>
</feature>
<reference evidence="2" key="1">
    <citation type="journal article" date="2020" name="Nature">
        <title>Giant virus diversity and host interactions through global metagenomics.</title>
        <authorList>
            <person name="Schulz F."/>
            <person name="Roux S."/>
            <person name="Paez-Espino D."/>
            <person name="Jungbluth S."/>
            <person name="Walsh D.A."/>
            <person name="Denef V.J."/>
            <person name="McMahon K.D."/>
            <person name="Konstantinidis K.T."/>
            <person name="Eloe-Fadrosh E.A."/>
            <person name="Kyrpides N.C."/>
            <person name="Woyke T."/>
        </authorList>
    </citation>
    <scope>NUCLEOTIDE SEQUENCE</scope>
    <source>
        <strain evidence="2">GVMAG-M-3300024261-37</strain>
    </source>
</reference>
<dbReference type="AlphaFoldDB" id="A0A6C0IQF4"/>